<dbReference type="Proteomes" id="UP000648239">
    <property type="component" value="Unassembled WGS sequence"/>
</dbReference>
<name>A0A8J6Y8A8_9BACT</name>
<evidence type="ECO:0000313" key="4">
    <source>
        <dbReference type="Proteomes" id="UP000648239"/>
    </source>
</evidence>
<keyword evidence="1" id="KW-0732">Signal</keyword>
<sequence>MNPRRYGLTTLLTLAAVLLALLTASACGGGSSNSGIPTPTLAATFTPATNNPAGEAVFMDAGARSGATFTIQVKAANITDLFGVAFRVIYDPTVVEYVSSSSGSSMLTGGGVQTDFSTAEAVPGTLFVTATRIQANPFVPGVDFTVPGELISLTFRATRATAGSSFSFSTQQVEICDEVSETCAASMAPLWSGGTLTVN</sequence>
<accession>A0A8J6Y8A8</accession>
<dbReference type="InterPro" id="IPR002102">
    <property type="entry name" value="Cohesin_dom"/>
</dbReference>
<feature type="chain" id="PRO_5035236670" description="Cohesin domain-containing protein" evidence="1">
    <location>
        <begin position="27"/>
        <end position="199"/>
    </location>
</feature>
<gene>
    <name evidence="3" type="ORF">IFK94_13315</name>
</gene>
<dbReference type="InterPro" id="IPR008965">
    <property type="entry name" value="CBM2/CBM3_carb-bd_dom_sf"/>
</dbReference>
<evidence type="ECO:0000313" key="3">
    <source>
        <dbReference type="EMBL" id="MBD3869095.1"/>
    </source>
</evidence>
<proteinExistence type="predicted"/>
<dbReference type="SUPFAM" id="SSF49384">
    <property type="entry name" value="Carbohydrate-binding domain"/>
    <property type="match status" value="1"/>
</dbReference>
<organism evidence="3 4">
    <name type="scientific">Candidatus Polarisedimenticola svalbardensis</name>
    <dbReference type="NCBI Taxonomy" id="2886004"/>
    <lineage>
        <taxon>Bacteria</taxon>
        <taxon>Pseudomonadati</taxon>
        <taxon>Acidobacteriota</taxon>
        <taxon>Candidatus Polarisedimenticolia</taxon>
        <taxon>Candidatus Polarisedimenticolales</taxon>
        <taxon>Candidatus Polarisedimenticolaceae</taxon>
        <taxon>Candidatus Polarisedimenticola</taxon>
    </lineage>
</organism>
<dbReference type="AlphaFoldDB" id="A0A8J6Y8A8"/>
<dbReference type="Pfam" id="PF00963">
    <property type="entry name" value="Cohesin"/>
    <property type="match status" value="1"/>
</dbReference>
<evidence type="ECO:0000256" key="1">
    <source>
        <dbReference type="SAM" id="SignalP"/>
    </source>
</evidence>
<dbReference type="GO" id="GO:0030246">
    <property type="term" value="F:carbohydrate binding"/>
    <property type="evidence" value="ECO:0007669"/>
    <property type="project" value="InterPro"/>
</dbReference>
<dbReference type="GO" id="GO:0000272">
    <property type="term" value="P:polysaccharide catabolic process"/>
    <property type="evidence" value="ECO:0007669"/>
    <property type="project" value="InterPro"/>
</dbReference>
<protein>
    <recommendedName>
        <fullName evidence="2">Cohesin domain-containing protein</fullName>
    </recommendedName>
</protein>
<dbReference type="EMBL" id="JACXWD010000059">
    <property type="protein sequence ID" value="MBD3869095.1"/>
    <property type="molecule type" value="Genomic_DNA"/>
</dbReference>
<reference evidence="3 4" key="1">
    <citation type="submission" date="2020-08" db="EMBL/GenBank/DDBJ databases">
        <title>Acidobacteriota in marine sediments use diverse sulfur dissimilation pathways.</title>
        <authorList>
            <person name="Wasmund K."/>
        </authorList>
    </citation>
    <scope>NUCLEOTIDE SEQUENCE [LARGE SCALE GENOMIC DNA]</scope>
    <source>
        <strain evidence="3">MAG AM4</strain>
    </source>
</reference>
<feature type="signal peptide" evidence="1">
    <location>
        <begin position="1"/>
        <end position="26"/>
    </location>
</feature>
<dbReference type="PROSITE" id="PS51257">
    <property type="entry name" value="PROKAR_LIPOPROTEIN"/>
    <property type="match status" value="1"/>
</dbReference>
<comment type="caution">
    <text evidence="3">The sequence shown here is derived from an EMBL/GenBank/DDBJ whole genome shotgun (WGS) entry which is preliminary data.</text>
</comment>
<feature type="domain" description="Cohesin" evidence="2">
    <location>
        <begin position="61"/>
        <end position="165"/>
    </location>
</feature>
<dbReference type="Gene3D" id="2.60.40.680">
    <property type="match status" value="1"/>
</dbReference>
<dbReference type="CDD" id="cd08547">
    <property type="entry name" value="Type_II_cohesin"/>
    <property type="match status" value="1"/>
</dbReference>
<evidence type="ECO:0000259" key="2">
    <source>
        <dbReference type="Pfam" id="PF00963"/>
    </source>
</evidence>